<evidence type="ECO:0000313" key="3">
    <source>
        <dbReference type="Proteomes" id="UP001500166"/>
    </source>
</evidence>
<evidence type="ECO:0000259" key="1">
    <source>
        <dbReference type="PROSITE" id="PS51015"/>
    </source>
</evidence>
<proteinExistence type="predicted"/>
<dbReference type="CDD" id="cd00085">
    <property type="entry name" value="HNHc"/>
    <property type="match status" value="1"/>
</dbReference>
<dbReference type="PROSITE" id="PS51015">
    <property type="entry name" value="YDG"/>
    <property type="match status" value="1"/>
</dbReference>
<name>A0ABN2XS86_9MICC</name>
<dbReference type="SMART" id="SM00466">
    <property type="entry name" value="SRA"/>
    <property type="match status" value="1"/>
</dbReference>
<dbReference type="RefSeq" id="WP_344224247.1">
    <property type="nucleotide sequence ID" value="NZ_BAAAQA010000015.1"/>
</dbReference>
<dbReference type="Proteomes" id="UP001500166">
    <property type="component" value="Unassembled WGS sequence"/>
</dbReference>
<organism evidence="2 3">
    <name type="scientific">Kocuria atrinae</name>
    <dbReference type="NCBI Taxonomy" id="592377"/>
    <lineage>
        <taxon>Bacteria</taxon>
        <taxon>Bacillati</taxon>
        <taxon>Actinomycetota</taxon>
        <taxon>Actinomycetes</taxon>
        <taxon>Micrococcales</taxon>
        <taxon>Micrococcaceae</taxon>
        <taxon>Kocuria</taxon>
    </lineage>
</organism>
<keyword evidence="2" id="KW-0540">Nuclease</keyword>
<dbReference type="InterPro" id="IPR036987">
    <property type="entry name" value="SRA-YDG_sf"/>
</dbReference>
<dbReference type="EMBL" id="BAAAQA010000015">
    <property type="protein sequence ID" value="GAA2115580.1"/>
    <property type="molecule type" value="Genomic_DNA"/>
</dbReference>
<dbReference type="InterPro" id="IPR015947">
    <property type="entry name" value="PUA-like_sf"/>
</dbReference>
<dbReference type="GO" id="GO:0004519">
    <property type="term" value="F:endonuclease activity"/>
    <property type="evidence" value="ECO:0007669"/>
    <property type="project" value="UniProtKB-KW"/>
</dbReference>
<dbReference type="Gene3D" id="2.30.280.10">
    <property type="entry name" value="SRA-YDG"/>
    <property type="match status" value="1"/>
</dbReference>
<dbReference type="InterPro" id="IPR045134">
    <property type="entry name" value="UHRF1/2-like"/>
</dbReference>
<protein>
    <submittedName>
        <fullName evidence="2">HNH endonuclease</fullName>
    </submittedName>
</protein>
<dbReference type="InterPro" id="IPR003105">
    <property type="entry name" value="SRA_YDG"/>
</dbReference>
<comment type="caution">
    <text evidence="2">The sequence shown here is derived from an EMBL/GenBank/DDBJ whole genome shotgun (WGS) entry which is preliminary data.</text>
</comment>
<evidence type="ECO:0000313" key="2">
    <source>
        <dbReference type="EMBL" id="GAA2115580.1"/>
    </source>
</evidence>
<reference evidence="2 3" key="1">
    <citation type="journal article" date="2019" name="Int. J. Syst. Evol. Microbiol.">
        <title>The Global Catalogue of Microorganisms (GCM) 10K type strain sequencing project: providing services to taxonomists for standard genome sequencing and annotation.</title>
        <authorList>
            <consortium name="The Broad Institute Genomics Platform"/>
            <consortium name="The Broad Institute Genome Sequencing Center for Infectious Disease"/>
            <person name="Wu L."/>
            <person name="Ma J."/>
        </authorList>
    </citation>
    <scope>NUCLEOTIDE SEQUENCE [LARGE SCALE GENOMIC DNA]</scope>
    <source>
        <strain evidence="2 3">JCM 15914</strain>
    </source>
</reference>
<accession>A0ABN2XS86</accession>
<gene>
    <name evidence="2" type="ORF">GCM10009824_13600</name>
</gene>
<dbReference type="SUPFAM" id="SSF88697">
    <property type="entry name" value="PUA domain-like"/>
    <property type="match status" value="1"/>
</dbReference>
<dbReference type="Pfam" id="PF02182">
    <property type="entry name" value="SAD_SRA"/>
    <property type="match status" value="1"/>
</dbReference>
<dbReference type="PANTHER" id="PTHR14140:SF27">
    <property type="entry name" value="OS04G0289800 PROTEIN"/>
    <property type="match status" value="1"/>
</dbReference>
<feature type="domain" description="YDG" evidence="1">
    <location>
        <begin position="4"/>
        <end position="139"/>
    </location>
</feature>
<keyword evidence="2" id="KW-0378">Hydrolase</keyword>
<sequence length="297" mass="32893">MTYGAVHGVPIGARFQNRKSLYDAKIHRDIRRSICGGPDKKRGAESVVLSGGYEDDIDLGQLVYYTGIGKRDGSGRLIADQEFRGLNRSLAVNAQTAQPIRLIRAMAGEFEYSGQYVIEDSFLRLGASGFQICQYRLRSLQSAGESDSGDIKHAEANRVLTTHYRIVRDAGVPTRVKELYDYRCQVCDIRIETLAGPYSEGAHLVPLGGGADGPDIDANVLSLCPNHHVMLDHGAICFADDWRVLDRQGNQLGSLTVHPDHRLDVAYARTHRRLMGFDELVVSMIAPTVEDRVRQIP</sequence>
<keyword evidence="2" id="KW-0255">Endonuclease</keyword>
<dbReference type="PANTHER" id="PTHR14140">
    <property type="entry name" value="E3 UBIQUITIN-PROTEIN LIGASE UHRF-RELATED"/>
    <property type="match status" value="1"/>
</dbReference>
<dbReference type="Pfam" id="PF13391">
    <property type="entry name" value="HNH_2"/>
    <property type="match status" value="1"/>
</dbReference>
<dbReference type="InterPro" id="IPR003615">
    <property type="entry name" value="HNH_nuc"/>
</dbReference>
<keyword evidence="3" id="KW-1185">Reference proteome</keyword>